<dbReference type="VEuPathDB" id="AmoebaDB:FDP41_005944"/>
<dbReference type="RefSeq" id="XP_044559904.1">
    <property type="nucleotide sequence ID" value="XM_044709524.1"/>
</dbReference>
<feature type="region of interest" description="Disordered" evidence="1">
    <location>
        <begin position="1"/>
        <end position="29"/>
    </location>
</feature>
<feature type="compositionally biased region" description="Polar residues" evidence="1">
    <location>
        <begin position="158"/>
        <end position="168"/>
    </location>
</feature>
<dbReference type="EMBL" id="VFQX01000048">
    <property type="protein sequence ID" value="KAF0975191.1"/>
    <property type="molecule type" value="Genomic_DNA"/>
</dbReference>
<protein>
    <submittedName>
        <fullName evidence="2">Uncharacterized protein</fullName>
    </submittedName>
</protein>
<reference evidence="2 3" key="1">
    <citation type="journal article" date="2019" name="Sci. Rep.">
        <title>Nanopore sequencing improves the draft genome of the human pathogenic amoeba Naegleria fowleri.</title>
        <authorList>
            <person name="Liechti N."/>
            <person name="Schurch N."/>
            <person name="Bruggmann R."/>
            <person name="Wittwer M."/>
        </authorList>
    </citation>
    <scope>NUCLEOTIDE SEQUENCE [LARGE SCALE GENOMIC DNA]</scope>
    <source>
        <strain evidence="2 3">ATCC 30894</strain>
    </source>
</reference>
<dbReference type="OrthoDB" id="10604098at2759"/>
<feature type="compositionally biased region" description="Polar residues" evidence="1">
    <location>
        <begin position="62"/>
        <end position="86"/>
    </location>
</feature>
<proteinExistence type="predicted"/>
<name>A0A6A5BLG5_NAEFO</name>
<keyword evidence="3" id="KW-1185">Reference proteome</keyword>
<comment type="caution">
    <text evidence="2">The sequence shown here is derived from an EMBL/GenBank/DDBJ whole genome shotgun (WGS) entry which is preliminary data.</text>
</comment>
<dbReference type="VEuPathDB" id="AmoebaDB:NF0084800"/>
<evidence type="ECO:0000313" key="3">
    <source>
        <dbReference type="Proteomes" id="UP000444721"/>
    </source>
</evidence>
<feature type="region of interest" description="Disordered" evidence="1">
    <location>
        <begin position="142"/>
        <end position="168"/>
    </location>
</feature>
<evidence type="ECO:0000256" key="1">
    <source>
        <dbReference type="SAM" id="MobiDB-lite"/>
    </source>
</evidence>
<dbReference type="GeneID" id="68113162"/>
<dbReference type="AlphaFoldDB" id="A0A6A5BLG5"/>
<feature type="compositionally biased region" description="Polar residues" evidence="1">
    <location>
        <begin position="92"/>
        <end position="104"/>
    </location>
</feature>
<organism evidence="2 3">
    <name type="scientific">Naegleria fowleri</name>
    <name type="common">Brain eating amoeba</name>
    <dbReference type="NCBI Taxonomy" id="5763"/>
    <lineage>
        <taxon>Eukaryota</taxon>
        <taxon>Discoba</taxon>
        <taxon>Heterolobosea</taxon>
        <taxon>Tetramitia</taxon>
        <taxon>Eutetramitia</taxon>
        <taxon>Vahlkampfiidae</taxon>
        <taxon>Naegleria</taxon>
    </lineage>
</organism>
<gene>
    <name evidence="2" type="ORF">FDP41_005944</name>
</gene>
<dbReference type="Proteomes" id="UP000444721">
    <property type="component" value="Unassembled WGS sequence"/>
</dbReference>
<sequence length="168" mass="18567">MSQQALLSAQDYSSDDDDQVVDHQQHQYSGLGLLSDPSIVVASSREKDLDRQQQPPLVKGSSVPTFQDLNQSSSLSAQHQETTTHSDPAVSSRFQGMSSHASSGNQEQGFLSILLFPYMCFMEGFSKMVRWVVGGRHNELSPFNSSSRHHSLDESDDLTLQSEGYSQV</sequence>
<evidence type="ECO:0000313" key="2">
    <source>
        <dbReference type="EMBL" id="KAF0975191.1"/>
    </source>
</evidence>
<feature type="region of interest" description="Disordered" evidence="1">
    <location>
        <begin position="42"/>
        <end position="104"/>
    </location>
</feature>
<accession>A0A6A5BLG5</accession>
<dbReference type="VEuPathDB" id="AmoebaDB:NfTy_043940"/>